<evidence type="ECO:0000256" key="1">
    <source>
        <dbReference type="SAM" id="MobiDB-lite"/>
    </source>
</evidence>
<name>A0A0A9DUP2_ARUDO</name>
<proteinExistence type="predicted"/>
<reference evidence="2" key="1">
    <citation type="submission" date="2014-09" db="EMBL/GenBank/DDBJ databases">
        <authorList>
            <person name="Magalhaes I.L.F."/>
            <person name="Oliveira U."/>
            <person name="Santos F.R."/>
            <person name="Vidigal T.H.D.A."/>
            <person name="Brescovit A.D."/>
            <person name="Santos A.J."/>
        </authorList>
    </citation>
    <scope>NUCLEOTIDE SEQUENCE</scope>
    <source>
        <tissue evidence="2">Shoot tissue taken approximately 20 cm above the soil surface</tissue>
    </source>
</reference>
<reference evidence="2" key="2">
    <citation type="journal article" date="2015" name="Data Brief">
        <title>Shoot transcriptome of the giant reed, Arundo donax.</title>
        <authorList>
            <person name="Barrero R.A."/>
            <person name="Guerrero F.D."/>
            <person name="Moolhuijzen P."/>
            <person name="Goolsby J.A."/>
            <person name="Tidwell J."/>
            <person name="Bellgard S.E."/>
            <person name="Bellgard M.I."/>
        </authorList>
    </citation>
    <scope>NUCLEOTIDE SEQUENCE</scope>
    <source>
        <tissue evidence="2">Shoot tissue taken approximately 20 cm above the soil surface</tissue>
    </source>
</reference>
<dbReference type="EMBL" id="GBRH01208510">
    <property type="protein sequence ID" value="JAD89385.1"/>
    <property type="molecule type" value="Transcribed_RNA"/>
</dbReference>
<dbReference type="AlphaFoldDB" id="A0A0A9DUP2"/>
<accession>A0A0A9DUP2</accession>
<organism evidence="2">
    <name type="scientific">Arundo donax</name>
    <name type="common">Giant reed</name>
    <name type="synonym">Donax arundinaceus</name>
    <dbReference type="NCBI Taxonomy" id="35708"/>
    <lineage>
        <taxon>Eukaryota</taxon>
        <taxon>Viridiplantae</taxon>
        <taxon>Streptophyta</taxon>
        <taxon>Embryophyta</taxon>
        <taxon>Tracheophyta</taxon>
        <taxon>Spermatophyta</taxon>
        <taxon>Magnoliopsida</taxon>
        <taxon>Liliopsida</taxon>
        <taxon>Poales</taxon>
        <taxon>Poaceae</taxon>
        <taxon>PACMAD clade</taxon>
        <taxon>Arundinoideae</taxon>
        <taxon>Arundineae</taxon>
        <taxon>Arundo</taxon>
    </lineage>
</organism>
<protein>
    <submittedName>
        <fullName evidence="2">Uncharacterized protein</fullName>
    </submittedName>
</protein>
<sequence>MPKRSTSRAPRCLIVSSERPAAPSTRSKTV</sequence>
<evidence type="ECO:0000313" key="2">
    <source>
        <dbReference type="EMBL" id="JAD89385.1"/>
    </source>
</evidence>
<feature type="region of interest" description="Disordered" evidence="1">
    <location>
        <begin position="1"/>
        <end position="30"/>
    </location>
</feature>